<dbReference type="AlphaFoldDB" id="A0A2P5CEN4"/>
<dbReference type="Pfam" id="PF25568">
    <property type="entry name" value="AAA_lid_At3g28540"/>
    <property type="match status" value="1"/>
</dbReference>
<dbReference type="Pfam" id="PF00004">
    <property type="entry name" value="AAA"/>
    <property type="match status" value="1"/>
</dbReference>
<feature type="domain" description="AAA+ ATPase At3g28540-like C-terminal" evidence="4">
    <location>
        <begin position="154"/>
        <end position="182"/>
    </location>
</feature>
<dbReference type="SUPFAM" id="SSF52540">
    <property type="entry name" value="P-loop containing nucleoside triphosphate hydrolases"/>
    <property type="match status" value="1"/>
</dbReference>
<evidence type="ECO:0000313" key="6">
    <source>
        <dbReference type="Proteomes" id="UP000237105"/>
    </source>
</evidence>
<evidence type="ECO:0000256" key="1">
    <source>
        <dbReference type="RuleBase" id="RU003651"/>
    </source>
</evidence>
<feature type="domain" description="ATPase AAA-type core" evidence="3">
    <location>
        <begin position="78"/>
        <end position="151"/>
    </location>
</feature>
<dbReference type="PROSITE" id="PS00674">
    <property type="entry name" value="AAA"/>
    <property type="match status" value="1"/>
</dbReference>
<dbReference type="Proteomes" id="UP000237105">
    <property type="component" value="Unassembled WGS sequence"/>
</dbReference>
<dbReference type="InterPro" id="IPR050747">
    <property type="entry name" value="Mitochondrial_chaperone_BCS1"/>
</dbReference>
<feature type="region of interest" description="Disordered" evidence="2">
    <location>
        <begin position="60"/>
        <end position="96"/>
    </location>
</feature>
<dbReference type="InterPro" id="IPR058017">
    <property type="entry name" value="At3g28540-like_C"/>
</dbReference>
<dbReference type="GO" id="GO:0005524">
    <property type="term" value="F:ATP binding"/>
    <property type="evidence" value="ECO:0007669"/>
    <property type="project" value="UniProtKB-KW"/>
</dbReference>
<feature type="compositionally biased region" description="Basic and acidic residues" evidence="2">
    <location>
        <begin position="85"/>
        <end position="96"/>
    </location>
</feature>
<name>A0A2P5CEN4_PARAD</name>
<organism evidence="5 6">
    <name type="scientific">Parasponia andersonii</name>
    <name type="common">Sponia andersonii</name>
    <dbReference type="NCBI Taxonomy" id="3476"/>
    <lineage>
        <taxon>Eukaryota</taxon>
        <taxon>Viridiplantae</taxon>
        <taxon>Streptophyta</taxon>
        <taxon>Embryophyta</taxon>
        <taxon>Tracheophyta</taxon>
        <taxon>Spermatophyta</taxon>
        <taxon>Magnoliopsida</taxon>
        <taxon>eudicotyledons</taxon>
        <taxon>Gunneridae</taxon>
        <taxon>Pentapetalae</taxon>
        <taxon>rosids</taxon>
        <taxon>fabids</taxon>
        <taxon>Rosales</taxon>
        <taxon>Cannabaceae</taxon>
        <taxon>Parasponia</taxon>
    </lineage>
</organism>
<comment type="caution">
    <text evidence="5">The sequence shown here is derived from an EMBL/GenBank/DDBJ whole genome shotgun (WGS) entry which is preliminary data.</text>
</comment>
<gene>
    <name evidence="5" type="ORF">PanWU01x14_159650</name>
</gene>
<keyword evidence="1" id="KW-0547">Nucleotide-binding</keyword>
<sequence length="208" mass="23492">MVTAIANFLDYNVYDLEHTAVKNNTDLRILLNDTSNKSIIAIEDIDCSLNITGQRNQKTKYDLDDLDESDHSDDDSDDSNEEEEQQRQHSNDKDGQKVMSKVTLSGLLNFIGGIWSACGGERLIVFTSNHVDKLDPALIRRGRMDKHTELSYSCFEGFKVLAKNYLGVASHDLFSTIERLLGCKSDHPSLIQTQIFGFRQAWVLNFGL</sequence>
<evidence type="ECO:0000256" key="2">
    <source>
        <dbReference type="SAM" id="MobiDB-lite"/>
    </source>
</evidence>
<evidence type="ECO:0000313" key="5">
    <source>
        <dbReference type="EMBL" id="PON59455.1"/>
    </source>
</evidence>
<protein>
    <submittedName>
        <fullName evidence="5">Spastin</fullName>
    </submittedName>
</protein>
<accession>A0A2P5CEN4</accession>
<dbReference type="InterPro" id="IPR027417">
    <property type="entry name" value="P-loop_NTPase"/>
</dbReference>
<keyword evidence="6" id="KW-1185">Reference proteome</keyword>
<dbReference type="PANTHER" id="PTHR23070">
    <property type="entry name" value="BCS1 AAA-TYPE ATPASE"/>
    <property type="match status" value="1"/>
</dbReference>
<evidence type="ECO:0000259" key="3">
    <source>
        <dbReference type="Pfam" id="PF00004"/>
    </source>
</evidence>
<feature type="compositionally biased region" description="Acidic residues" evidence="2">
    <location>
        <begin position="64"/>
        <end position="84"/>
    </location>
</feature>
<comment type="similarity">
    <text evidence="1">Belongs to the AAA ATPase family.</text>
</comment>
<dbReference type="Gene3D" id="3.40.50.300">
    <property type="entry name" value="P-loop containing nucleotide triphosphate hydrolases"/>
    <property type="match status" value="1"/>
</dbReference>
<evidence type="ECO:0000259" key="4">
    <source>
        <dbReference type="Pfam" id="PF25568"/>
    </source>
</evidence>
<dbReference type="STRING" id="3476.A0A2P5CEN4"/>
<keyword evidence="1" id="KW-0067">ATP-binding</keyword>
<reference evidence="6" key="1">
    <citation type="submission" date="2016-06" db="EMBL/GenBank/DDBJ databases">
        <title>Parallel loss of symbiosis genes in relatives of nitrogen-fixing non-legume Parasponia.</title>
        <authorList>
            <person name="Van Velzen R."/>
            <person name="Holmer R."/>
            <person name="Bu F."/>
            <person name="Rutten L."/>
            <person name="Van Zeijl A."/>
            <person name="Liu W."/>
            <person name="Santuari L."/>
            <person name="Cao Q."/>
            <person name="Sharma T."/>
            <person name="Shen D."/>
            <person name="Roswanjaya Y."/>
            <person name="Wardhani T."/>
            <person name="Kalhor M.S."/>
            <person name="Jansen J."/>
            <person name="Van den Hoogen J."/>
            <person name="Gungor B."/>
            <person name="Hartog M."/>
            <person name="Hontelez J."/>
            <person name="Verver J."/>
            <person name="Yang W.-C."/>
            <person name="Schijlen E."/>
            <person name="Repin R."/>
            <person name="Schilthuizen M."/>
            <person name="Schranz E."/>
            <person name="Heidstra R."/>
            <person name="Miyata K."/>
            <person name="Fedorova E."/>
            <person name="Kohlen W."/>
            <person name="Bisseling T."/>
            <person name="Smit S."/>
            <person name="Geurts R."/>
        </authorList>
    </citation>
    <scope>NUCLEOTIDE SEQUENCE [LARGE SCALE GENOMIC DNA]</scope>
    <source>
        <strain evidence="6">cv. WU1-14</strain>
    </source>
</reference>
<dbReference type="OrthoDB" id="10251412at2759"/>
<dbReference type="InterPro" id="IPR003959">
    <property type="entry name" value="ATPase_AAA_core"/>
</dbReference>
<dbReference type="EMBL" id="JXTB01000140">
    <property type="protein sequence ID" value="PON59455.1"/>
    <property type="molecule type" value="Genomic_DNA"/>
</dbReference>
<dbReference type="InterPro" id="IPR003960">
    <property type="entry name" value="ATPase_AAA_CS"/>
</dbReference>
<dbReference type="GO" id="GO:0016887">
    <property type="term" value="F:ATP hydrolysis activity"/>
    <property type="evidence" value="ECO:0007669"/>
    <property type="project" value="InterPro"/>
</dbReference>
<proteinExistence type="inferred from homology"/>